<dbReference type="EMBL" id="JACHFZ010000004">
    <property type="protein sequence ID" value="MBB5292769.1"/>
    <property type="molecule type" value="Genomic_DNA"/>
</dbReference>
<sequence length="219" mass="23072">MIMNPSPALSQDPFPQTPAPLEEACAPTPRDVAAAVAFALSRRRADDTRPVLVTAPRAWFVEYGRPYGPGMAGVPLILASAASLAEALWVMEQGLRSGAVALGLGAVEGATLAQTRRLDFAAKQGEAVGLILSRGLDGLSAARRRWRISTQASAVDPEDDRAPGRARLLAELTRGRGERPGAWMLEQDDETHRLRLADRLADFGSPSIAGTGAPSGLAA</sequence>
<proteinExistence type="predicted"/>
<evidence type="ECO:0000313" key="2">
    <source>
        <dbReference type="Proteomes" id="UP000566663"/>
    </source>
</evidence>
<gene>
    <name evidence="1" type="ORF">HNQ67_002293</name>
</gene>
<keyword evidence="2" id="KW-1185">Reference proteome</keyword>
<name>A0A7W8MHL2_9CAUL</name>
<reference evidence="1 2" key="1">
    <citation type="submission" date="2020-08" db="EMBL/GenBank/DDBJ databases">
        <title>Genomic Encyclopedia of Type Strains, Phase IV (KMG-IV): sequencing the most valuable type-strain genomes for metagenomic binning, comparative biology and taxonomic classification.</title>
        <authorList>
            <person name="Goeker M."/>
        </authorList>
    </citation>
    <scope>NUCLEOTIDE SEQUENCE [LARGE SCALE GENOMIC DNA]</scope>
    <source>
        <strain evidence="1 2">DSM 25335</strain>
    </source>
</reference>
<protein>
    <submittedName>
        <fullName evidence="1">Protein ImuA</fullName>
    </submittedName>
</protein>
<accession>A0A7W8MHL2</accession>
<dbReference type="Proteomes" id="UP000566663">
    <property type="component" value="Unassembled WGS sequence"/>
</dbReference>
<dbReference type="Gene3D" id="3.40.50.300">
    <property type="entry name" value="P-loop containing nucleotide triphosphate hydrolases"/>
    <property type="match status" value="1"/>
</dbReference>
<dbReference type="RefSeq" id="WP_183255437.1">
    <property type="nucleotide sequence ID" value="NZ_BAAAFF010000001.1"/>
</dbReference>
<dbReference type="AlphaFoldDB" id="A0A7W8MHL2"/>
<dbReference type="InterPro" id="IPR027417">
    <property type="entry name" value="P-loop_NTPase"/>
</dbReference>
<organism evidence="1 2">
    <name type="scientific">Brevundimonas basaltis</name>
    <dbReference type="NCBI Taxonomy" id="472166"/>
    <lineage>
        <taxon>Bacteria</taxon>
        <taxon>Pseudomonadati</taxon>
        <taxon>Pseudomonadota</taxon>
        <taxon>Alphaproteobacteria</taxon>
        <taxon>Caulobacterales</taxon>
        <taxon>Caulobacteraceae</taxon>
        <taxon>Brevundimonas</taxon>
    </lineage>
</organism>
<dbReference type="SUPFAM" id="SSF52540">
    <property type="entry name" value="P-loop containing nucleoside triphosphate hydrolases"/>
    <property type="match status" value="1"/>
</dbReference>
<evidence type="ECO:0000313" key="1">
    <source>
        <dbReference type="EMBL" id="MBB5292769.1"/>
    </source>
</evidence>
<comment type="caution">
    <text evidence="1">The sequence shown here is derived from an EMBL/GenBank/DDBJ whole genome shotgun (WGS) entry which is preliminary data.</text>
</comment>